<keyword evidence="9" id="KW-1278">Translocase</keyword>
<dbReference type="FunFam" id="2.40.30.20:FF:000002">
    <property type="entry name" value="V-type proton ATPase catalytic subunit A"/>
    <property type="match status" value="1"/>
</dbReference>
<dbReference type="InterPro" id="IPR045063">
    <property type="entry name" value="Dynamin_N"/>
</dbReference>
<comment type="similarity">
    <text evidence="1">Belongs to the ATPase alpha/beta chains family.</text>
</comment>
<evidence type="ECO:0000256" key="11">
    <source>
        <dbReference type="ARBA" id="ARBA00023134"/>
    </source>
</evidence>
<evidence type="ECO:0000313" key="23">
    <source>
        <dbReference type="Proteomes" id="UP000799428"/>
    </source>
</evidence>
<dbReference type="Pfam" id="PF01031">
    <property type="entry name" value="Dynamin_M"/>
    <property type="match status" value="1"/>
</dbReference>
<protein>
    <recommendedName>
        <fullName evidence="3">V-type proton ATPase catalytic subunit A</fullName>
        <ecNumber evidence="2">7.1.2.2</ecNumber>
    </recommendedName>
    <alternativeName>
        <fullName evidence="17">Vacuolar protein sorting-associated protein 1</fullName>
    </alternativeName>
</protein>
<comment type="subunit">
    <text evidence="15">V-ATPase is a heteromultimeric enzyme composed of a peripheral catalytic V1 complex (components A to H) attached to an integral membrane V0 proton pore complex (components: a, c, c', c'', d, e, f and VOA1).</text>
</comment>
<dbReference type="Gene3D" id="1.20.120.1240">
    <property type="entry name" value="Dynamin, middle domain"/>
    <property type="match status" value="1"/>
</dbReference>
<evidence type="ECO:0000256" key="6">
    <source>
        <dbReference type="ARBA" id="ARBA00022741"/>
    </source>
</evidence>
<dbReference type="Gene3D" id="1.10.1140.10">
    <property type="entry name" value="Bovine Mitochondrial F1-atpase, Atp Synthase Beta Chain, Chain D, domain 3"/>
    <property type="match status" value="1"/>
</dbReference>
<dbReference type="PROSITE" id="PS00410">
    <property type="entry name" value="G_DYNAMIN_1"/>
    <property type="match status" value="1"/>
</dbReference>
<dbReference type="PROSITE" id="PS51388">
    <property type="entry name" value="GED"/>
    <property type="match status" value="1"/>
</dbReference>
<comment type="similarity">
    <text evidence="18">Belongs to the TRAFAC class dynamin-like GTPase superfamily. Dynamin/Fzo/YdjA family.</text>
</comment>
<dbReference type="InterPro" id="IPR055190">
    <property type="entry name" value="ATP-synt_VA_C"/>
</dbReference>
<accession>A0A6G1JZT2</accession>
<feature type="domain" description="GED" evidence="20">
    <location>
        <begin position="1363"/>
        <end position="1450"/>
    </location>
</feature>
<dbReference type="SMART" id="SM00302">
    <property type="entry name" value="GED"/>
    <property type="match status" value="1"/>
</dbReference>
<dbReference type="GO" id="GO:0046034">
    <property type="term" value="P:ATP metabolic process"/>
    <property type="evidence" value="ECO:0007669"/>
    <property type="project" value="InterPro"/>
</dbReference>
<feature type="region of interest" description="Disordered" evidence="19">
    <location>
        <begin position="46"/>
        <end position="65"/>
    </location>
</feature>
<dbReference type="GO" id="GO:0016887">
    <property type="term" value="F:ATP hydrolysis activity"/>
    <property type="evidence" value="ECO:0007669"/>
    <property type="project" value="InterPro"/>
</dbReference>
<dbReference type="PROSITE" id="PS00152">
    <property type="entry name" value="ATPASE_ALPHA_BETA"/>
    <property type="match status" value="1"/>
</dbReference>
<evidence type="ECO:0000256" key="13">
    <source>
        <dbReference type="ARBA" id="ARBA00023175"/>
    </source>
</evidence>
<keyword evidence="7" id="KW-0375">Hydrogen ion transport</keyword>
<dbReference type="GO" id="GO:0007033">
    <property type="term" value="P:vacuole organization"/>
    <property type="evidence" value="ECO:0007669"/>
    <property type="project" value="UniProtKB-ARBA"/>
</dbReference>
<dbReference type="SUPFAM" id="SSF52540">
    <property type="entry name" value="P-loop containing nucleoside triphosphate hydrolases"/>
    <property type="match status" value="2"/>
</dbReference>
<keyword evidence="23" id="KW-1185">Reference proteome</keyword>
<dbReference type="InterPro" id="IPR030381">
    <property type="entry name" value="G_DYNAMIN_dom"/>
</dbReference>
<evidence type="ECO:0000256" key="17">
    <source>
        <dbReference type="ARBA" id="ARBA00073589"/>
    </source>
</evidence>
<evidence type="ECO:0000256" key="16">
    <source>
        <dbReference type="ARBA" id="ARBA00048383"/>
    </source>
</evidence>
<keyword evidence="5" id="KW-0926">Vacuole</keyword>
<dbReference type="OrthoDB" id="5061070at2759"/>
<dbReference type="InterPro" id="IPR020850">
    <property type="entry name" value="GED_dom"/>
</dbReference>
<dbReference type="Pfam" id="PF00006">
    <property type="entry name" value="ATP-synt_ab"/>
    <property type="match status" value="1"/>
</dbReference>
<evidence type="ECO:0000256" key="14">
    <source>
        <dbReference type="ARBA" id="ARBA00029427"/>
    </source>
</evidence>
<dbReference type="GO" id="GO:0005525">
    <property type="term" value="F:GTP binding"/>
    <property type="evidence" value="ECO:0007669"/>
    <property type="project" value="UniProtKB-KW"/>
</dbReference>
<evidence type="ECO:0000256" key="18">
    <source>
        <dbReference type="RuleBase" id="RU003932"/>
    </source>
</evidence>
<dbReference type="FunFam" id="2.40.50.100:FF:000008">
    <property type="entry name" value="V-type proton ATPase catalytic subunit A"/>
    <property type="match status" value="1"/>
</dbReference>
<dbReference type="HAMAP" id="MF_00309">
    <property type="entry name" value="ATP_synth_A_arch"/>
    <property type="match status" value="1"/>
</dbReference>
<dbReference type="Proteomes" id="UP000799428">
    <property type="component" value="Unassembled WGS sequence"/>
</dbReference>
<dbReference type="EC" id="7.1.2.2" evidence="2"/>
<dbReference type="InterPro" id="IPR022878">
    <property type="entry name" value="V-ATPase_asu"/>
</dbReference>
<dbReference type="InterPro" id="IPR000194">
    <property type="entry name" value="ATPase_F1/V1/A1_a/bsu_nucl-bd"/>
</dbReference>
<dbReference type="Gene3D" id="2.40.50.100">
    <property type="match status" value="1"/>
</dbReference>
<dbReference type="InterPro" id="IPR004100">
    <property type="entry name" value="ATPase_F1/V1/A1_a/bsu_N"/>
</dbReference>
<dbReference type="GO" id="GO:0007035">
    <property type="term" value="P:vacuolar acidification"/>
    <property type="evidence" value="ECO:0007669"/>
    <property type="project" value="UniProtKB-ARBA"/>
</dbReference>
<name>A0A6G1JZT2_9PLEO</name>
<dbReference type="FunFam" id="3.40.50.300:FF:000473">
    <property type="entry name" value="Vacuolar sorting-associated 1 protein"/>
    <property type="match status" value="1"/>
</dbReference>
<feature type="region of interest" description="Disordered" evidence="19">
    <location>
        <begin position="1294"/>
        <end position="1319"/>
    </location>
</feature>
<dbReference type="SUPFAM" id="SSF47917">
    <property type="entry name" value="C-terminal domain of alpha and beta subunits of F1 ATP synthase"/>
    <property type="match status" value="1"/>
</dbReference>
<dbReference type="PANTHER" id="PTHR43607:SF1">
    <property type="entry name" value="H(+)-TRANSPORTING TWO-SECTOR ATPASE"/>
    <property type="match status" value="1"/>
</dbReference>
<dbReference type="InterPro" id="IPR019762">
    <property type="entry name" value="Dynamin_GTPase_CS"/>
</dbReference>
<evidence type="ECO:0000256" key="7">
    <source>
        <dbReference type="ARBA" id="ARBA00022781"/>
    </source>
</evidence>
<dbReference type="GO" id="GO:0046961">
    <property type="term" value="F:proton-transporting ATPase activity, rotational mechanism"/>
    <property type="evidence" value="ECO:0007669"/>
    <property type="project" value="InterPro"/>
</dbReference>
<dbReference type="GO" id="GO:0005524">
    <property type="term" value="F:ATP binding"/>
    <property type="evidence" value="ECO:0007669"/>
    <property type="project" value="UniProtKB-KW"/>
</dbReference>
<dbReference type="PANTHER" id="PTHR43607">
    <property type="entry name" value="V-TYPE PROTON ATPASE CATALYTIC SUBUNIT A"/>
    <property type="match status" value="1"/>
</dbReference>
<dbReference type="Pfam" id="PF00350">
    <property type="entry name" value="Dynamin_N"/>
    <property type="match status" value="1"/>
</dbReference>
<dbReference type="GO" id="GO:0033180">
    <property type="term" value="C:proton-transporting V-type ATPase, V1 domain"/>
    <property type="evidence" value="ECO:0007669"/>
    <property type="project" value="InterPro"/>
</dbReference>
<keyword evidence="6 18" id="KW-0547">Nucleotide-binding</keyword>
<evidence type="ECO:0000256" key="15">
    <source>
        <dbReference type="ARBA" id="ARBA00029477"/>
    </source>
</evidence>
<dbReference type="GO" id="GO:0003924">
    <property type="term" value="F:GTPase activity"/>
    <property type="evidence" value="ECO:0007669"/>
    <property type="project" value="InterPro"/>
</dbReference>
<dbReference type="EMBL" id="MU005777">
    <property type="protein sequence ID" value="KAF2705775.1"/>
    <property type="molecule type" value="Genomic_DNA"/>
</dbReference>
<dbReference type="InterPro" id="IPR024034">
    <property type="entry name" value="ATPase_F1/V1_b/a_C"/>
</dbReference>
<dbReference type="Pfam" id="PF02874">
    <property type="entry name" value="ATP-synt_ab_N"/>
    <property type="match status" value="1"/>
</dbReference>
<dbReference type="PROSITE" id="PS51718">
    <property type="entry name" value="G_DYNAMIN_2"/>
    <property type="match status" value="1"/>
</dbReference>
<dbReference type="Gene3D" id="2.40.30.20">
    <property type="match status" value="1"/>
</dbReference>
<keyword evidence="10" id="KW-0406">Ion transport</keyword>
<dbReference type="NCBIfam" id="TIGR01042">
    <property type="entry name" value="V-ATPase_V1_A"/>
    <property type="match status" value="1"/>
</dbReference>
<dbReference type="SMART" id="SM00053">
    <property type="entry name" value="DYNc"/>
    <property type="match status" value="1"/>
</dbReference>
<keyword evidence="11 18" id="KW-0342">GTP-binding</keyword>
<evidence type="ECO:0000259" key="20">
    <source>
        <dbReference type="PROSITE" id="PS51388"/>
    </source>
</evidence>
<dbReference type="Pfam" id="PF02212">
    <property type="entry name" value="GED"/>
    <property type="match status" value="1"/>
</dbReference>
<gene>
    <name evidence="22" type="ORF">K504DRAFT_505512</name>
</gene>
<dbReference type="FunFam" id="3.40.50.300:FF:000052">
    <property type="entry name" value="V-type proton ATPase catalytic subunit A"/>
    <property type="match status" value="1"/>
</dbReference>
<dbReference type="GO" id="GO:0007031">
    <property type="term" value="P:peroxisome organization"/>
    <property type="evidence" value="ECO:0007669"/>
    <property type="project" value="UniProtKB-ARBA"/>
</dbReference>
<evidence type="ECO:0000256" key="3">
    <source>
        <dbReference type="ARBA" id="ARBA00018860"/>
    </source>
</evidence>
<reference evidence="22" key="1">
    <citation type="journal article" date="2020" name="Stud. Mycol.">
        <title>101 Dothideomycetes genomes: a test case for predicting lifestyles and emergence of pathogens.</title>
        <authorList>
            <person name="Haridas S."/>
            <person name="Albert R."/>
            <person name="Binder M."/>
            <person name="Bloem J."/>
            <person name="Labutti K."/>
            <person name="Salamov A."/>
            <person name="Andreopoulos B."/>
            <person name="Baker S."/>
            <person name="Barry K."/>
            <person name="Bills G."/>
            <person name="Bluhm B."/>
            <person name="Cannon C."/>
            <person name="Castanera R."/>
            <person name="Culley D."/>
            <person name="Daum C."/>
            <person name="Ezra D."/>
            <person name="Gonzalez J."/>
            <person name="Henrissat B."/>
            <person name="Kuo A."/>
            <person name="Liang C."/>
            <person name="Lipzen A."/>
            <person name="Lutzoni F."/>
            <person name="Magnuson J."/>
            <person name="Mondo S."/>
            <person name="Nolan M."/>
            <person name="Ohm R."/>
            <person name="Pangilinan J."/>
            <person name="Park H.-J."/>
            <person name="Ramirez L."/>
            <person name="Alfaro M."/>
            <person name="Sun H."/>
            <person name="Tritt A."/>
            <person name="Yoshinaga Y."/>
            <person name="Zwiers L.-H."/>
            <person name="Turgeon B."/>
            <person name="Goodwin S."/>
            <person name="Spatafora J."/>
            <person name="Crous P."/>
            <person name="Grigoriev I."/>
        </authorList>
    </citation>
    <scope>NUCLEOTIDE SEQUENCE</scope>
    <source>
        <strain evidence="22">CBS 279.74</strain>
    </source>
</reference>
<evidence type="ECO:0000256" key="9">
    <source>
        <dbReference type="ARBA" id="ARBA00022967"/>
    </source>
</evidence>
<dbReference type="InterPro" id="IPR027417">
    <property type="entry name" value="P-loop_NTPase"/>
</dbReference>
<keyword evidence="13" id="KW-0505">Motor protein</keyword>
<dbReference type="InterPro" id="IPR001401">
    <property type="entry name" value="Dynamin_GTPase"/>
</dbReference>
<dbReference type="PRINTS" id="PR00195">
    <property type="entry name" value="DYNAMIN"/>
</dbReference>
<evidence type="ECO:0000256" key="4">
    <source>
        <dbReference type="ARBA" id="ARBA00022448"/>
    </source>
</evidence>
<evidence type="ECO:0000256" key="2">
    <source>
        <dbReference type="ARBA" id="ARBA00012473"/>
    </source>
</evidence>
<dbReference type="Pfam" id="PF16886">
    <property type="entry name" value="ATP-synt_ab_Xtn"/>
    <property type="match status" value="1"/>
</dbReference>
<dbReference type="InterPro" id="IPR005725">
    <property type="entry name" value="ATPase_V1-cplx_asu"/>
</dbReference>
<dbReference type="InterPro" id="IPR036121">
    <property type="entry name" value="ATPase_F1/V1/A1_a/bsu_N_sf"/>
</dbReference>
<sequence length="1450" mass="160669">MLGLRPRLKVRKSFLDLVREKNIDAISQSPSRISSLEADDLHRHIPLPSSPLITPQKELDSPPDFNLQDQEVERAEMAPKDQSKDGDGEGQHGIVYSISGPVIVAENMIGCAMYELVRVGHENLAGEVIRIEADKATIQVYEETAGVTVGDPVFGTGKPLSVELGPGLMETIYDGIQRPLKGIADDSNSIYIPRGINIPSLDRKKKWDFTPGSFKVGDNIAGGDVFGTVFENSLLNEHKILLPPRASGKITRIAEKGSYTVAEKILELEFNGKKTEYSMMHQWPVRVPRPSTEKLSSDQPLIVGQRVLDALFPSVQGGTVCIPGAFGCGKTVISQSLSKFSNSDIIVYVGCGERGNEMAEVLMDFPELTIEVNGKQEAIMKRTCLIANTSNMPVAAREASIYTGITCAEYFRDQGKDVAMMADSSSRWAEALRELSGRLGEMPADQGFPAYLGAKLASFYERAGRVQALGSPERFGSVSIVGAVSPPGGDFSDPVTSSTLGIVQVFWGLDKKLAQRKHFPSVNTSISYSKYTGPLNAFYAKNNPDFPRLRDRIRELLTTSEDLDQVVQLVGKSALGDSDKITLDVATLIKEDFLQQNGYSDYDQFCPLWKTEWMMKNMMAFHDESQKAVSQGHSWNKVRDATSEVQSKLRSMKFEVPSEGEEAITKKYEELHQEMTDKFASVVDDNKHNPHHRADTQQPFSHIPPIYLISYKGPPNKSHTTAPFAEHGGRQPNSVCTCSCPSCPSGKQTSSPTRNANQRLFRINVNDPTLITLVNKLQDVFTTVGVQNPIDLPQIAVVGSQSSGKSSVLENIVGRDFLPRGTGIVTRRPLILQLINRTAQGKQTNGVKEDLKTSDAESNVDEWGEFLHIPGQKFFDFNKIREEIVRETEAKTGRNGGISPAPINLRIYSPNVLTLTLVDLPGLTKVPVGDQPRDIERQIREMVLKQISKSNAIILAVTAANTDLANSDGLQLAREVDPEGQRTIGVLTKVDLMDNGTDVVDILAGRIIPLRLGYVPVVNRGQRDIENKKLISYALEHERSFFENHKAYRNKAAYCGTPYLARKLNLILMMHIKQTLPDIKARIQSSLQKYSAELSSLGDSMLGNNSNIILNMITEFSKEYRGVLEGRNQELSAVELSGGARISFVYHELYANGVKSVDPFETVKDVDIRTVLVNSSGSSPALFVGTTAFELIVKEQIRRLEDPSIKCVSLVYDELIRILGILLAKPMFKRYPALKEKFYAVVVQFYKKAMDPTNKLVRDLVAMEACYINTGHPDFINGSRAMAIVHDRHTAAKPIQVDPKTGKPMPPGVPPRSQSPSLGDNESGSFFGSFFAAKNKKKMAAMEPPPAILKASGTLSEKEAQEVEVIKLLITSYFNIVRRTMIDMVPKAIMLNLVTFTKEEMQKELLENMYKTEEFDDLLKESEYTVRRRKECLQMVESLGKASEIVNQVQ</sequence>
<dbReference type="InterPro" id="IPR022812">
    <property type="entry name" value="Dynamin"/>
</dbReference>
<organism evidence="22 23">
    <name type="scientific">Pleomassaria siparia CBS 279.74</name>
    <dbReference type="NCBI Taxonomy" id="1314801"/>
    <lineage>
        <taxon>Eukaryota</taxon>
        <taxon>Fungi</taxon>
        <taxon>Dikarya</taxon>
        <taxon>Ascomycota</taxon>
        <taxon>Pezizomycotina</taxon>
        <taxon>Dothideomycetes</taxon>
        <taxon>Pleosporomycetidae</taxon>
        <taxon>Pleosporales</taxon>
        <taxon>Pleomassariaceae</taxon>
        <taxon>Pleomassaria</taxon>
    </lineage>
</organism>
<dbReference type="Pfam" id="PF22919">
    <property type="entry name" value="ATP-synt_VA_C"/>
    <property type="match status" value="1"/>
</dbReference>
<dbReference type="CDD" id="cd01134">
    <property type="entry name" value="V_A-ATPase_A"/>
    <property type="match status" value="1"/>
</dbReference>
<dbReference type="CDD" id="cd18119">
    <property type="entry name" value="ATP-synt_V_A-type_alpha_N"/>
    <property type="match status" value="1"/>
</dbReference>
<evidence type="ECO:0000256" key="12">
    <source>
        <dbReference type="ARBA" id="ARBA00023136"/>
    </source>
</evidence>
<dbReference type="InterPro" id="IPR031686">
    <property type="entry name" value="ATP-synth_a_Xtn"/>
</dbReference>
<evidence type="ECO:0000259" key="21">
    <source>
        <dbReference type="PROSITE" id="PS51718"/>
    </source>
</evidence>
<dbReference type="Gene3D" id="3.40.50.300">
    <property type="entry name" value="P-loop containing nucleotide triphosphate hydrolases"/>
    <property type="match status" value="2"/>
</dbReference>
<dbReference type="NCBIfam" id="NF003220">
    <property type="entry name" value="PRK04192.1"/>
    <property type="match status" value="1"/>
</dbReference>
<dbReference type="SUPFAM" id="SSF50615">
    <property type="entry name" value="N-terminal domain of alpha and beta subunits of F1 ATP synthase"/>
    <property type="match status" value="1"/>
</dbReference>
<dbReference type="CDD" id="cd08771">
    <property type="entry name" value="DLP_1"/>
    <property type="match status" value="1"/>
</dbReference>
<evidence type="ECO:0000256" key="1">
    <source>
        <dbReference type="ARBA" id="ARBA00008936"/>
    </source>
</evidence>
<dbReference type="FunFam" id="1.10.1140.10:FF:000003">
    <property type="entry name" value="Vacuolar ATP synthase catalytic subunit A"/>
    <property type="match status" value="1"/>
</dbReference>
<evidence type="ECO:0000256" key="10">
    <source>
        <dbReference type="ARBA" id="ARBA00023065"/>
    </source>
</evidence>
<evidence type="ECO:0000256" key="19">
    <source>
        <dbReference type="SAM" id="MobiDB-lite"/>
    </source>
</evidence>
<keyword evidence="8" id="KW-0067">ATP-binding</keyword>
<dbReference type="GO" id="GO:0000329">
    <property type="term" value="C:fungal-type vacuole membrane"/>
    <property type="evidence" value="ECO:0007669"/>
    <property type="project" value="TreeGrafter"/>
</dbReference>
<comment type="subcellular location">
    <subcellularLocation>
        <location evidence="14">Vacuole membrane</location>
        <topology evidence="14">Peripheral membrane protein</topology>
        <orientation evidence="14">Cytoplasmic side</orientation>
    </subcellularLocation>
</comment>
<evidence type="ECO:0000313" key="22">
    <source>
        <dbReference type="EMBL" id="KAF2705775.1"/>
    </source>
</evidence>
<feature type="domain" description="Dynamin-type G" evidence="21">
    <location>
        <begin position="789"/>
        <end position="1077"/>
    </location>
</feature>
<evidence type="ECO:0000256" key="8">
    <source>
        <dbReference type="ARBA" id="ARBA00022840"/>
    </source>
</evidence>
<dbReference type="InterPro" id="IPR023366">
    <property type="entry name" value="ATP_synth_asu-like_sf"/>
</dbReference>
<dbReference type="InterPro" id="IPR020003">
    <property type="entry name" value="ATPase_a/bsu_AS"/>
</dbReference>
<evidence type="ECO:0000256" key="5">
    <source>
        <dbReference type="ARBA" id="ARBA00022554"/>
    </source>
</evidence>
<dbReference type="InterPro" id="IPR000375">
    <property type="entry name" value="Dynamin_stalk"/>
</dbReference>
<proteinExistence type="inferred from homology"/>
<comment type="catalytic activity">
    <reaction evidence="16">
        <text>ATP + H2O + 4 H(+)(in) = ADP + phosphate + 5 H(+)(out)</text>
        <dbReference type="Rhea" id="RHEA:57720"/>
        <dbReference type="ChEBI" id="CHEBI:15377"/>
        <dbReference type="ChEBI" id="CHEBI:15378"/>
        <dbReference type="ChEBI" id="CHEBI:30616"/>
        <dbReference type="ChEBI" id="CHEBI:43474"/>
        <dbReference type="ChEBI" id="CHEBI:456216"/>
        <dbReference type="EC" id="7.1.2.2"/>
    </reaction>
</comment>
<keyword evidence="4" id="KW-0813">Transport</keyword>
<dbReference type="CDD" id="cd18111">
    <property type="entry name" value="ATP-synt_V_A-type_alpha_C"/>
    <property type="match status" value="1"/>
</dbReference>
<dbReference type="InterPro" id="IPR003130">
    <property type="entry name" value="GED"/>
</dbReference>
<keyword evidence="12" id="KW-0472">Membrane</keyword>